<accession>A0ABS9T7W1</accession>
<dbReference type="Proteomes" id="UP001299970">
    <property type="component" value="Unassembled WGS sequence"/>
</dbReference>
<dbReference type="RefSeq" id="WP_241034665.1">
    <property type="nucleotide sequence ID" value="NZ_BAAAJF010000009.1"/>
</dbReference>
<sequence>MEHSRVDPFYRLRRADGGTDVLSVVRPLLLVRRRCVDLLKVATCLCRG</sequence>
<evidence type="ECO:0000313" key="1">
    <source>
        <dbReference type="EMBL" id="MCH6164628.1"/>
    </source>
</evidence>
<evidence type="ECO:0000313" key="2">
    <source>
        <dbReference type="Proteomes" id="UP001299970"/>
    </source>
</evidence>
<name>A0ABS9T7W1_9PSEU</name>
<gene>
    <name evidence="1" type="ORF">MMF94_02935</name>
</gene>
<reference evidence="1 2" key="1">
    <citation type="submission" date="2022-03" db="EMBL/GenBank/DDBJ databases">
        <title>Pseudonocardia alaer sp. nov., a novel actinomycete isolated from reed forest soil.</title>
        <authorList>
            <person name="Wang L."/>
        </authorList>
    </citation>
    <scope>NUCLEOTIDE SEQUENCE [LARGE SCALE GENOMIC DNA]</scope>
    <source>
        <strain evidence="1 2">Y-16303</strain>
    </source>
</reference>
<organism evidence="1 2">
    <name type="scientific">Pseudonocardia alaniniphila</name>
    <dbReference type="NCBI Taxonomy" id="75291"/>
    <lineage>
        <taxon>Bacteria</taxon>
        <taxon>Bacillati</taxon>
        <taxon>Actinomycetota</taxon>
        <taxon>Actinomycetes</taxon>
        <taxon>Pseudonocardiales</taxon>
        <taxon>Pseudonocardiaceae</taxon>
        <taxon>Pseudonocardia</taxon>
    </lineage>
</organism>
<proteinExistence type="predicted"/>
<dbReference type="EMBL" id="JAKXMK010000003">
    <property type="protein sequence ID" value="MCH6164628.1"/>
    <property type="molecule type" value="Genomic_DNA"/>
</dbReference>
<comment type="caution">
    <text evidence="1">The sequence shown here is derived from an EMBL/GenBank/DDBJ whole genome shotgun (WGS) entry which is preliminary data.</text>
</comment>
<keyword evidence="2" id="KW-1185">Reference proteome</keyword>
<protein>
    <submittedName>
        <fullName evidence="1">Uncharacterized protein</fullName>
    </submittedName>
</protein>